<dbReference type="Proteomes" id="UP000566711">
    <property type="component" value="Unassembled WGS sequence"/>
</dbReference>
<organism evidence="2 3">
    <name type="scientific">Rugamonas fusca</name>
    <dbReference type="NCBI Taxonomy" id="2758568"/>
    <lineage>
        <taxon>Bacteria</taxon>
        <taxon>Pseudomonadati</taxon>
        <taxon>Pseudomonadota</taxon>
        <taxon>Betaproteobacteria</taxon>
        <taxon>Burkholderiales</taxon>
        <taxon>Oxalobacteraceae</taxon>
        <taxon>Telluria group</taxon>
        <taxon>Rugamonas</taxon>
    </lineage>
</organism>
<dbReference type="Pfam" id="PF06527">
    <property type="entry name" value="TniQ"/>
    <property type="match status" value="1"/>
</dbReference>
<gene>
    <name evidence="2" type="ORF">H3H36_18655</name>
</gene>
<evidence type="ECO:0000313" key="3">
    <source>
        <dbReference type="Proteomes" id="UP000566711"/>
    </source>
</evidence>
<comment type="caution">
    <text evidence="2">The sequence shown here is derived from an EMBL/GenBank/DDBJ whole genome shotgun (WGS) entry which is preliminary data.</text>
</comment>
<evidence type="ECO:0000259" key="1">
    <source>
        <dbReference type="Pfam" id="PF06527"/>
    </source>
</evidence>
<dbReference type="AlphaFoldDB" id="A0A7W2EK42"/>
<keyword evidence="3" id="KW-1185">Reference proteome</keyword>
<protein>
    <submittedName>
        <fullName evidence="2">TniQ family protein</fullName>
    </submittedName>
</protein>
<proteinExistence type="predicted"/>
<dbReference type="InterPro" id="IPR009492">
    <property type="entry name" value="TniQ"/>
</dbReference>
<reference evidence="2 3" key="1">
    <citation type="submission" date="2020-07" db="EMBL/GenBank/DDBJ databases">
        <title>Novel species isolated from subtropical streams in China.</title>
        <authorList>
            <person name="Lu H."/>
        </authorList>
    </citation>
    <scope>NUCLEOTIDE SEQUENCE [LARGE SCALE GENOMIC DNA]</scope>
    <source>
        <strain evidence="2 3">FT3S</strain>
    </source>
</reference>
<name>A0A7W2EK42_9BURK</name>
<accession>A0A7W2EK42</accession>
<sequence length="638" mass="73152">MKPILLSRPARVSTEGLHGYLLRLAEANGLSGIAQLWPNRKPSLDALETRLGADRWPQNRTMLLEIAPQFASASGSSPLWNQRYSRYCPCCLNESAKWRWEWELTLVTCCHQHSVELIEECPGCGKKLNWHRPTLLNCACGFPLSTASAVPCSTADKTLSQLFHAKLHRLLTSRRHLSELSLEQLNKVTFMLGAYAKHEGRKFSQKISNLHDIAVARPLVSAAAEILTHWPHKFHGLLASLRKTGEIDVQDERLSKRFGFFYHYVYRNLKDPEYSFLLQAFEGYISRTWRGSLAERNSRFSSNMRHRHTWIPISLMAKELKTTSRQIQLLIDQGKVECYVHKTPKGRSLKCVSRKQNAEIRKALENVIDFKQTYQLLGLTKSRAMQLINGKMIQSIFQPKNSSTSRWGIPHDHVIALLSFASHLPVVDEKDRTDLISLGYALRYWLRERYLFPALVLAVIHKGLCPVAVSNSTFQLPTWLFDRTSLLNWIQEQRQVSMEGFLSVPDTARKLGIRQQAVYSFIYSSKLRFVLHYERHHVLVYEKDIEKFSEDFVFCHELEAQFSLIPAYFVPRLIEQGIRPVSTPKIDKGEIFLFSRDHLLFAAMDRIVAGRKCTDTSQSEHQCADAVDCASFAAHTPG</sequence>
<feature type="domain" description="TniQ" evidence="1">
    <location>
        <begin position="8"/>
        <end position="117"/>
    </location>
</feature>
<evidence type="ECO:0000313" key="2">
    <source>
        <dbReference type="EMBL" id="MBA5607381.1"/>
    </source>
</evidence>
<dbReference type="EMBL" id="JACEZS010000017">
    <property type="protein sequence ID" value="MBA5607381.1"/>
    <property type="molecule type" value="Genomic_DNA"/>
</dbReference>